<dbReference type="PANTHER" id="PTHR30265:SF4">
    <property type="entry name" value="KOW MOTIF FAMILY PROTEIN, EXPRESSED"/>
    <property type="match status" value="1"/>
</dbReference>
<reference evidence="5 6" key="1">
    <citation type="submission" date="2019-01" db="EMBL/GenBank/DDBJ databases">
        <authorList>
            <person name="Chen W.-M."/>
        </authorList>
    </citation>
    <scope>NUCLEOTIDE SEQUENCE [LARGE SCALE GENOMIC DNA]</scope>
    <source>
        <strain evidence="5 6">YBJ-36</strain>
    </source>
</reference>
<dbReference type="Gene3D" id="3.30.70.940">
    <property type="entry name" value="NusG, N-terminal domain"/>
    <property type="match status" value="1"/>
</dbReference>
<name>A0A3S2Y5D8_9SPHI</name>
<dbReference type="CDD" id="cd09895">
    <property type="entry name" value="NGN_SP_UpxY"/>
    <property type="match status" value="1"/>
</dbReference>
<keyword evidence="2" id="KW-0805">Transcription regulation</keyword>
<dbReference type="EMBL" id="SACK01000001">
    <property type="protein sequence ID" value="RVU02458.1"/>
    <property type="molecule type" value="Genomic_DNA"/>
</dbReference>
<dbReference type="InterPro" id="IPR005824">
    <property type="entry name" value="KOW"/>
</dbReference>
<dbReference type="NCBIfam" id="NF033644">
    <property type="entry name" value="antiterm_UpxY"/>
    <property type="match status" value="1"/>
</dbReference>
<dbReference type="InterPro" id="IPR036735">
    <property type="entry name" value="NGN_dom_sf"/>
</dbReference>
<dbReference type="Proteomes" id="UP000282759">
    <property type="component" value="Unassembled WGS sequence"/>
</dbReference>
<sequence length="174" mass="19970">MKDLKNNEWLVLYTRSRWEKKIHQMLSEQDIRSYCPLVKKVSQWADRKKIIEIPLFNSYIFVEATPSLYNRILQTPGVINYITYCGKPATIANDEIELIKSAIKEHSNIEAIPLGNLHIGDIVKIVDGPLSNHTGEIQKIQGKQVIMIIKYMNCALTIKINHKQLSPKPESVLC</sequence>
<evidence type="ECO:0000313" key="5">
    <source>
        <dbReference type="EMBL" id="RVU02458.1"/>
    </source>
</evidence>
<proteinExistence type="predicted"/>
<gene>
    <name evidence="5" type="ORF">EOD41_00525</name>
</gene>
<dbReference type="Pfam" id="PF02357">
    <property type="entry name" value="NusG"/>
    <property type="match status" value="1"/>
</dbReference>
<dbReference type="InterPro" id="IPR043425">
    <property type="entry name" value="NusG-like"/>
</dbReference>
<evidence type="ECO:0000256" key="1">
    <source>
        <dbReference type="ARBA" id="ARBA00022814"/>
    </source>
</evidence>
<evidence type="ECO:0000256" key="2">
    <source>
        <dbReference type="ARBA" id="ARBA00023015"/>
    </source>
</evidence>
<evidence type="ECO:0000313" key="6">
    <source>
        <dbReference type="Proteomes" id="UP000282759"/>
    </source>
</evidence>
<dbReference type="SUPFAM" id="SSF50104">
    <property type="entry name" value="Translation proteins SH3-like domain"/>
    <property type="match status" value="1"/>
</dbReference>
<evidence type="ECO:0000259" key="4">
    <source>
        <dbReference type="SMART" id="SM00739"/>
    </source>
</evidence>
<dbReference type="AlphaFoldDB" id="A0A3S2Y5D8"/>
<dbReference type="GO" id="GO:0031564">
    <property type="term" value="P:transcription antitermination"/>
    <property type="evidence" value="ECO:0007669"/>
    <property type="project" value="UniProtKB-KW"/>
</dbReference>
<keyword evidence="3" id="KW-0804">Transcription</keyword>
<keyword evidence="1" id="KW-0889">Transcription antitermination</keyword>
<accession>A0A3S2Y5D8</accession>
<dbReference type="OrthoDB" id="9796143at2"/>
<dbReference type="GO" id="GO:0006354">
    <property type="term" value="P:DNA-templated transcription elongation"/>
    <property type="evidence" value="ECO:0007669"/>
    <property type="project" value="InterPro"/>
</dbReference>
<dbReference type="RefSeq" id="WP_127702834.1">
    <property type="nucleotide sequence ID" value="NZ_SACK01000001.1"/>
</dbReference>
<organism evidence="5 6">
    <name type="scientific">Mucilaginibacter limnophilus</name>
    <dbReference type="NCBI Taxonomy" id="1932778"/>
    <lineage>
        <taxon>Bacteria</taxon>
        <taxon>Pseudomonadati</taxon>
        <taxon>Bacteroidota</taxon>
        <taxon>Sphingobacteriia</taxon>
        <taxon>Sphingobacteriales</taxon>
        <taxon>Sphingobacteriaceae</taxon>
        <taxon>Mucilaginibacter</taxon>
    </lineage>
</organism>
<feature type="domain" description="KOW" evidence="4">
    <location>
        <begin position="116"/>
        <end position="143"/>
    </location>
</feature>
<comment type="caution">
    <text evidence="5">The sequence shown here is derived from an EMBL/GenBank/DDBJ whole genome shotgun (WGS) entry which is preliminary data.</text>
</comment>
<dbReference type="SUPFAM" id="SSF82679">
    <property type="entry name" value="N-utilization substance G protein NusG, N-terminal domain"/>
    <property type="match status" value="1"/>
</dbReference>
<dbReference type="InterPro" id="IPR008991">
    <property type="entry name" value="Translation_prot_SH3-like_sf"/>
</dbReference>
<evidence type="ECO:0000256" key="3">
    <source>
        <dbReference type="ARBA" id="ARBA00023163"/>
    </source>
</evidence>
<dbReference type="InterPro" id="IPR006645">
    <property type="entry name" value="NGN-like_dom"/>
</dbReference>
<dbReference type="PANTHER" id="PTHR30265">
    <property type="entry name" value="RHO-INTERACTING TRANSCRIPTION TERMINATION FACTOR NUSG"/>
    <property type="match status" value="1"/>
</dbReference>
<protein>
    <submittedName>
        <fullName evidence="5">UpxY family transcription antiterminator</fullName>
    </submittedName>
</protein>
<dbReference type="SMART" id="SM00739">
    <property type="entry name" value="KOW"/>
    <property type="match status" value="1"/>
</dbReference>
<keyword evidence="6" id="KW-1185">Reference proteome</keyword>